<evidence type="ECO:0000313" key="3">
    <source>
        <dbReference type="Proteomes" id="UP000683246"/>
    </source>
</evidence>
<evidence type="ECO:0000256" key="1">
    <source>
        <dbReference type="SAM" id="Phobius"/>
    </source>
</evidence>
<keyword evidence="3" id="KW-1185">Reference proteome</keyword>
<keyword evidence="1" id="KW-0472">Membrane</keyword>
<dbReference type="Proteomes" id="UP000683246">
    <property type="component" value="Chromosome"/>
</dbReference>
<feature type="transmembrane region" description="Helical" evidence="1">
    <location>
        <begin position="59"/>
        <end position="86"/>
    </location>
</feature>
<reference evidence="2" key="1">
    <citation type="submission" date="2020-07" db="EMBL/GenBank/DDBJ databases">
        <title>Vallitalea pronyensis genome.</title>
        <authorList>
            <person name="Postec A."/>
        </authorList>
    </citation>
    <scope>NUCLEOTIDE SEQUENCE</scope>
    <source>
        <strain evidence="2">FatNI3</strain>
    </source>
</reference>
<dbReference type="RefSeq" id="WP_212696630.1">
    <property type="nucleotide sequence ID" value="NZ_CP058649.1"/>
</dbReference>
<proteinExistence type="predicted"/>
<organism evidence="2 3">
    <name type="scientific">Vallitalea pronyensis</name>
    <dbReference type="NCBI Taxonomy" id="1348613"/>
    <lineage>
        <taxon>Bacteria</taxon>
        <taxon>Bacillati</taxon>
        <taxon>Bacillota</taxon>
        <taxon>Clostridia</taxon>
        <taxon>Lachnospirales</taxon>
        <taxon>Vallitaleaceae</taxon>
        <taxon>Vallitalea</taxon>
    </lineage>
</organism>
<accession>A0A8J8MGH8</accession>
<keyword evidence="1" id="KW-0812">Transmembrane</keyword>
<feature type="transmembrane region" description="Helical" evidence="1">
    <location>
        <begin position="6"/>
        <end position="23"/>
    </location>
</feature>
<gene>
    <name evidence="2" type="ORF">HZI73_02195</name>
</gene>
<protein>
    <submittedName>
        <fullName evidence="2">Uncharacterized protein</fullName>
    </submittedName>
</protein>
<dbReference type="AlphaFoldDB" id="A0A8J8MGH8"/>
<evidence type="ECO:0000313" key="2">
    <source>
        <dbReference type="EMBL" id="QUI21169.1"/>
    </source>
</evidence>
<keyword evidence="1" id="KW-1133">Transmembrane helix</keyword>
<sequence>MNDFQITIMALGTPLFAMIFYALGRYKINKKYATRLPLFPKNWMYYQEKNDMDNYHRQALIWLLSIILAIFCSMMLVGIVGGQIYIPKS</sequence>
<dbReference type="KEGG" id="vpy:HZI73_02195"/>
<name>A0A8J8MGH8_9FIRM</name>
<dbReference type="EMBL" id="CP058649">
    <property type="protein sequence ID" value="QUI21169.1"/>
    <property type="molecule type" value="Genomic_DNA"/>
</dbReference>